<comment type="caution">
    <text evidence="2">The sequence shown here is derived from an EMBL/GenBank/DDBJ whole genome shotgun (WGS) entry which is preliminary data.</text>
</comment>
<dbReference type="PANTHER" id="PTHR46215">
    <property type="entry name" value="DIRIGENT PROTEIN 24-RELATED"/>
    <property type="match status" value="1"/>
</dbReference>
<dbReference type="EMBL" id="JANJYI010000009">
    <property type="protein sequence ID" value="KAK2637561.1"/>
    <property type="molecule type" value="Genomic_DNA"/>
</dbReference>
<comment type="subunit">
    <text evidence="1">Homodimer.</text>
</comment>
<organism evidence="2 3">
    <name type="scientific">Dipteronia dyeriana</name>
    <dbReference type="NCBI Taxonomy" id="168575"/>
    <lineage>
        <taxon>Eukaryota</taxon>
        <taxon>Viridiplantae</taxon>
        <taxon>Streptophyta</taxon>
        <taxon>Embryophyta</taxon>
        <taxon>Tracheophyta</taxon>
        <taxon>Spermatophyta</taxon>
        <taxon>Magnoliopsida</taxon>
        <taxon>eudicotyledons</taxon>
        <taxon>Gunneridae</taxon>
        <taxon>Pentapetalae</taxon>
        <taxon>rosids</taxon>
        <taxon>malvids</taxon>
        <taxon>Sapindales</taxon>
        <taxon>Sapindaceae</taxon>
        <taxon>Hippocastanoideae</taxon>
        <taxon>Acereae</taxon>
        <taxon>Dipteronia</taxon>
    </lineage>
</organism>
<protein>
    <recommendedName>
        <fullName evidence="1">Dirigent protein</fullName>
    </recommendedName>
</protein>
<comment type="subcellular location">
    <subcellularLocation>
        <location evidence="1">Secreted</location>
        <location evidence="1">Extracellular space</location>
        <location evidence="1">Apoplast</location>
    </subcellularLocation>
</comment>
<dbReference type="Proteomes" id="UP001280121">
    <property type="component" value="Unassembled WGS sequence"/>
</dbReference>
<dbReference type="AlphaFoldDB" id="A0AAD9WNG2"/>
<keyword evidence="1" id="KW-0964">Secreted</keyword>
<gene>
    <name evidence="2" type="ORF">Ddye_032353</name>
</gene>
<feature type="signal peptide" evidence="1">
    <location>
        <begin position="1"/>
        <end position="24"/>
    </location>
</feature>
<comment type="function">
    <text evidence="1">Dirigent proteins impart stereoselectivity on the phenoxy radical-coupling reaction, yielding optically active lignans from two molecules of coniferyl alcohol in the biosynthesis of lignans, flavonolignans, and alkaloids and thus plays a central role in plant secondary metabolism.</text>
</comment>
<keyword evidence="1" id="KW-0052">Apoplast</keyword>
<dbReference type="PANTHER" id="PTHR46215:SF15">
    <property type="entry name" value="DIRIGENT PROTEIN 24"/>
    <property type="match status" value="1"/>
</dbReference>
<dbReference type="Pfam" id="PF03018">
    <property type="entry name" value="Dirigent"/>
    <property type="match status" value="1"/>
</dbReference>
<keyword evidence="3" id="KW-1185">Reference proteome</keyword>
<evidence type="ECO:0000256" key="1">
    <source>
        <dbReference type="RuleBase" id="RU363099"/>
    </source>
</evidence>
<name>A0AAD9WNG2_9ROSI</name>
<dbReference type="InterPro" id="IPR004265">
    <property type="entry name" value="Dirigent"/>
</dbReference>
<sequence length="288" mass="30561">MSKALKSSFYFLLFLAISLTCANSVRILDEVDQQLPIIADTLLPFNPAATSIPPKVSDDDNSDSPLPVPEFPVTVAVPPTADDDDSNDLAPVPTPIATSTQLLPTSTSTSATVANPGPHSAPLCFFMHHILDGTNPSARVVTGIITSTEINGIPFSKSNNNLFPINGGNNNAVNGNNNNQPFVSAGQLPPGSSLQKLMFGAITVIENELTEGHELGSGVVGRAQGFYLASFLDRTSQTVALTALLHNGNEHEHDHDHDHIVDSISFFGVHRTASPHSHIVVVVGTEKY</sequence>
<reference evidence="2" key="1">
    <citation type="journal article" date="2023" name="Plant J.">
        <title>Genome sequences and population genomics provide insights into the demographic history, inbreeding, and mutation load of two 'living fossil' tree species of Dipteronia.</title>
        <authorList>
            <person name="Feng Y."/>
            <person name="Comes H.P."/>
            <person name="Chen J."/>
            <person name="Zhu S."/>
            <person name="Lu R."/>
            <person name="Zhang X."/>
            <person name="Li P."/>
            <person name="Qiu J."/>
            <person name="Olsen K.M."/>
            <person name="Qiu Y."/>
        </authorList>
    </citation>
    <scope>NUCLEOTIDE SEQUENCE</scope>
    <source>
        <strain evidence="2">KIB01</strain>
    </source>
</reference>
<comment type="similarity">
    <text evidence="1">Belongs to the plant dirigent protein family.</text>
</comment>
<feature type="chain" id="PRO_5041781132" description="Dirigent protein" evidence="1">
    <location>
        <begin position="25"/>
        <end position="288"/>
    </location>
</feature>
<accession>A0AAD9WNG2</accession>
<evidence type="ECO:0000313" key="2">
    <source>
        <dbReference type="EMBL" id="KAK2637561.1"/>
    </source>
</evidence>
<proteinExistence type="inferred from homology"/>
<dbReference type="GO" id="GO:0048046">
    <property type="term" value="C:apoplast"/>
    <property type="evidence" value="ECO:0007669"/>
    <property type="project" value="UniProtKB-SubCell"/>
</dbReference>
<evidence type="ECO:0000313" key="3">
    <source>
        <dbReference type="Proteomes" id="UP001280121"/>
    </source>
</evidence>
<keyword evidence="1" id="KW-0732">Signal</keyword>